<evidence type="ECO:0000256" key="4">
    <source>
        <dbReference type="ARBA" id="ARBA00023098"/>
    </source>
</evidence>
<accession>A0ABX2ECA0</accession>
<dbReference type="GO" id="GO:0016746">
    <property type="term" value="F:acyltransferase activity"/>
    <property type="evidence" value="ECO:0007669"/>
    <property type="project" value="UniProtKB-KW"/>
</dbReference>
<reference evidence="7 8" key="1">
    <citation type="submission" date="2020-05" db="EMBL/GenBank/DDBJ databases">
        <title>Aquincola sp. isolate from soil.</title>
        <authorList>
            <person name="Han J."/>
            <person name="Kim D.-U."/>
        </authorList>
    </citation>
    <scope>NUCLEOTIDE SEQUENCE [LARGE SCALE GENOMIC DNA]</scope>
    <source>
        <strain evidence="7 8">S2</strain>
    </source>
</reference>
<evidence type="ECO:0000256" key="3">
    <source>
        <dbReference type="ARBA" id="ARBA00022679"/>
    </source>
</evidence>
<sequence>MATWGRRLRAAGRLVRVAMHVGHGMAIVALRWRTLDAAGRQARIGWWAAKLLRLLGLQPVVEGGVRSGAVLLLANHVSWLDILAIHAACPRARFVSKADVRQWPLLGWLVGAVGTLFIERERKRDALRVVHQMAAALERGDAVAVFPEGTTGDGAALLPFHANLLQAAIATGVPAQPLVLRYAAPGERFSPVVAWLGETTLIDSLWSVACADGLQVHIRALPPLGTRHADRRALALHVRTLIDQALHPDHNASQEMR</sequence>
<feature type="domain" description="Phospholipid/glycerol acyltransferase" evidence="6">
    <location>
        <begin position="70"/>
        <end position="183"/>
    </location>
</feature>
<evidence type="ECO:0000256" key="1">
    <source>
        <dbReference type="ARBA" id="ARBA00005189"/>
    </source>
</evidence>
<comment type="caution">
    <text evidence="7">The sequence shown here is derived from an EMBL/GenBank/DDBJ whole genome shotgun (WGS) entry which is preliminary data.</text>
</comment>
<evidence type="ECO:0000313" key="7">
    <source>
        <dbReference type="EMBL" id="NRF66754.1"/>
    </source>
</evidence>
<dbReference type="PANTHER" id="PTHR10434">
    <property type="entry name" value="1-ACYL-SN-GLYCEROL-3-PHOSPHATE ACYLTRANSFERASE"/>
    <property type="match status" value="1"/>
</dbReference>
<dbReference type="PANTHER" id="PTHR10434:SF64">
    <property type="entry name" value="1-ACYL-SN-GLYCEROL-3-PHOSPHATE ACYLTRANSFERASE-RELATED"/>
    <property type="match status" value="1"/>
</dbReference>
<evidence type="ECO:0000313" key="8">
    <source>
        <dbReference type="Proteomes" id="UP000737171"/>
    </source>
</evidence>
<gene>
    <name evidence="7" type="ORF">HLB44_07150</name>
</gene>
<keyword evidence="4" id="KW-0443">Lipid metabolism</keyword>
<keyword evidence="5 7" id="KW-0012">Acyltransferase</keyword>
<organism evidence="7 8">
    <name type="scientific">Pseudaquabacterium terrae</name>
    <dbReference type="NCBI Taxonomy" id="2732868"/>
    <lineage>
        <taxon>Bacteria</taxon>
        <taxon>Pseudomonadati</taxon>
        <taxon>Pseudomonadota</taxon>
        <taxon>Betaproteobacteria</taxon>
        <taxon>Burkholderiales</taxon>
        <taxon>Sphaerotilaceae</taxon>
        <taxon>Pseudaquabacterium</taxon>
    </lineage>
</organism>
<dbReference type="EMBL" id="JABRWJ010000002">
    <property type="protein sequence ID" value="NRF66754.1"/>
    <property type="molecule type" value="Genomic_DNA"/>
</dbReference>
<dbReference type="SMART" id="SM00563">
    <property type="entry name" value="PlsC"/>
    <property type="match status" value="1"/>
</dbReference>
<proteinExistence type="predicted"/>
<dbReference type="SUPFAM" id="SSF69593">
    <property type="entry name" value="Glycerol-3-phosphate (1)-acyltransferase"/>
    <property type="match status" value="1"/>
</dbReference>
<keyword evidence="2" id="KW-0444">Lipid biosynthesis</keyword>
<protein>
    <submittedName>
        <fullName evidence="7">1-acyl-sn-glycerol-3-phosphate acyltransferase</fullName>
    </submittedName>
</protein>
<evidence type="ECO:0000256" key="2">
    <source>
        <dbReference type="ARBA" id="ARBA00022516"/>
    </source>
</evidence>
<dbReference type="Proteomes" id="UP000737171">
    <property type="component" value="Unassembled WGS sequence"/>
</dbReference>
<dbReference type="RefSeq" id="WP_173121860.1">
    <property type="nucleotide sequence ID" value="NZ_JABRWJ010000002.1"/>
</dbReference>
<evidence type="ECO:0000256" key="5">
    <source>
        <dbReference type="ARBA" id="ARBA00023315"/>
    </source>
</evidence>
<evidence type="ECO:0000259" key="6">
    <source>
        <dbReference type="SMART" id="SM00563"/>
    </source>
</evidence>
<keyword evidence="8" id="KW-1185">Reference proteome</keyword>
<dbReference type="CDD" id="cd07989">
    <property type="entry name" value="LPLAT_AGPAT-like"/>
    <property type="match status" value="1"/>
</dbReference>
<dbReference type="Pfam" id="PF01553">
    <property type="entry name" value="Acyltransferase"/>
    <property type="match status" value="1"/>
</dbReference>
<name>A0ABX2ECA0_9BURK</name>
<comment type="pathway">
    <text evidence="1">Lipid metabolism.</text>
</comment>
<keyword evidence="3" id="KW-0808">Transferase</keyword>
<dbReference type="InterPro" id="IPR002123">
    <property type="entry name" value="Plipid/glycerol_acylTrfase"/>
</dbReference>